<dbReference type="GO" id="GO:0047343">
    <property type="term" value="F:glucose-1-phosphate cytidylyltransferase activity"/>
    <property type="evidence" value="ECO:0007669"/>
    <property type="project" value="UniProtKB-EC"/>
</dbReference>
<dbReference type="SUPFAM" id="SSF53448">
    <property type="entry name" value="Nucleotide-diphospho-sugar transferases"/>
    <property type="match status" value="1"/>
</dbReference>
<dbReference type="Proteomes" id="UP000254841">
    <property type="component" value="Unassembled WGS sequence"/>
</dbReference>
<dbReference type="EMBL" id="UGHV01000001">
    <property type="protein sequence ID" value="STO96794.1"/>
    <property type="molecule type" value="Genomic_DNA"/>
</dbReference>
<dbReference type="PANTHER" id="PTHR47183">
    <property type="entry name" value="GLUCOSE-1-PHOSPHATE CYTIDYLYLTRANSFERASE-RELATED"/>
    <property type="match status" value="1"/>
</dbReference>
<feature type="domain" description="Nucleotidyl transferase" evidence="1">
    <location>
        <begin position="2"/>
        <end position="240"/>
    </location>
</feature>
<dbReference type="NCBIfam" id="TIGR02623">
    <property type="entry name" value="G1P_cyt_trans"/>
    <property type="match status" value="1"/>
</dbReference>
<sequence>MKVLILAGGLGTRLAEETGLKPKPMVEIGGRPILWHIMKIYAHYGFSDFIILTGYKGHIIKEYFLNYYTHYSDITIDLADNSLQIHANRHEPWRVTLLYTGQDSQTGGRILHAKPYINDESFMLTYGDGLSDINLHALLDFHRSHKGAMSMTSVLPEGRFGALEIEPSTNAVKTFVEKPRGDASAQQSGWINGGFFICEARVLEYIERAGLGDMTILEQEPLKNLAKDGQLYTYQHSGFWKCMDTLKDKNDLTQMWLSGSAPWAVW</sequence>
<keyword evidence="2" id="KW-0808">Transferase</keyword>
<dbReference type="Gene3D" id="3.90.550.10">
    <property type="entry name" value="Spore Coat Polysaccharide Biosynthesis Protein SpsA, Chain A"/>
    <property type="match status" value="1"/>
</dbReference>
<name>A0A377J3G5_9HELI</name>
<dbReference type="GO" id="GO:0009243">
    <property type="term" value="P:O antigen biosynthetic process"/>
    <property type="evidence" value="ECO:0007669"/>
    <property type="project" value="InterPro"/>
</dbReference>
<accession>A0A377J3G5</accession>
<proteinExistence type="predicted"/>
<keyword evidence="2" id="KW-0548">Nucleotidyltransferase</keyword>
<dbReference type="PANTHER" id="PTHR47183:SF1">
    <property type="entry name" value="GLUCOSE-1-PHOSPHATE CYTIDYLYLTRANSFERASE"/>
    <property type="match status" value="1"/>
</dbReference>
<reference evidence="2 3" key="1">
    <citation type="submission" date="2018-06" db="EMBL/GenBank/DDBJ databases">
        <authorList>
            <consortium name="Pathogen Informatics"/>
            <person name="Doyle S."/>
        </authorList>
    </citation>
    <scope>NUCLEOTIDE SEQUENCE [LARGE SCALE GENOMIC DNA]</scope>
    <source>
        <strain evidence="2 3">NCTC12410</strain>
    </source>
</reference>
<protein>
    <submittedName>
        <fullName evidence="2">Sugar-1-phosphate nucleotidyltransferase</fullName>
        <ecNumber evidence="2">2.7.7.33</ecNumber>
    </submittedName>
</protein>
<dbReference type="RefSeq" id="WP_115011098.1">
    <property type="nucleotide sequence ID" value="NZ_UGHV01000001.1"/>
</dbReference>
<dbReference type="AlphaFoldDB" id="A0A377J3G5"/>
<dbReference type="InterPro" id="IPR029044">
    <property type="entry name" value="Nucleotide-diphossugar_trans"/>
</dbReference>
<evidence type="ECO:0000259" key="1">
    <source>
        <dbReference type="Pfam" id="PF00483"/>
    </source>
</evidence>
<evidence type="ECO:0000313" key="2">
    <source>
        <dbReference type="EMBL" id="STO96794.1"/>
    </source>
</evidence>
<dbReference type="CDD" id="cd02524">
    <property type="entry name" value="G1P_cytidylyltransferase"/>
    <property type="match status" value="1"/>
</dbReference>
<gene>
    <name evidence="2" type="primary">rfbF_1</name>
    <name evidence="2" type="ORF">NCTC12410_00611</name>
</gene>
<dbReference type="EC" id="2.7.7.33" evidence="2"/>
<organism evidence="2 3">
    <name type="scientific">Helicobacter canis</name>
    <dbReference type="NCBI Taxonomy" id="29419"/>
    <lineage>
        <taxon>Bacteria</taxon>
        <taxon>Pseudomonadati</taxon>
        <taxon>Campylobacterota</taxon>
        <taxon>Epsilonproteobacteria</taxon>
        <taxon>Campylobacterales</taxon>
        <taxon>Helicobacteraceae</taxon>
        <taxon>Helicobacter</taxon>
    </lineage>
</organism>
<dbReference type="InterPro" id="IPR005835">
    <property type="entry name" value="NTP_transferase_dom"/>
</dbReference>
<evidence type="ECO:0000313" key="3">
    <source>
        <dbReference type="Proteomes" id="UP000254841"/>
    </source>
</evidence>
<dbReference type="OrthoDB" id="9788272at2"/>
<dbReference type="InterPro" id="IPR013446">
    <property type="entry name" value="G1P_cyt_trans-like"/>
</dbReference>
<dbReference type="Pfam" id="PF00483">
    <property type="entry name" value="NTP_transferase"/>
    <property type="match status" value="1"/>
</dbReference>
<dbReference type="InterPro" id="IPR046981">
    <property type="entry name" value="G1P_cyt_trans"/>
</dbReference>